<feature type="domain" description="RING-type" evidence="9">
    <location>
        <begin position="485"/>
        <end position="529"/>
    </location>
</feature>
<sequence>MRAAPIPTRSRSSTTSAVPSRPSNAPTHIALPAAPSSSSWTNNAFAAFGAGRQNGSSAGGGGSASGSARDSPAGTPGSLPGTPASEVPALQRTPSARGTEQQQQQHQRPVTSPSSPRSGFLPNFIQRTRARSSTLSGRRNQGSAGQPTMSGSTAAGPAQGQAGNGLSPGAGNGGRETPVLTRSVSSPAPHHNASASPRVDAEATRAPSGPTYRIRLVPHLETYRSLHFEPVVRDLEPCAGIEQLDGTVLKIGRFTEKQSQALQQQQQQQQQQHQAAAQPLVVDTAGPSFIAGTDGDPAFNPFTYSTTTESQASAANGSAPLTSTVLVNGFPLTGDRPATGMGGGGHLNSAKVAFKSKVVSRAHAEIWCEAGGKFFVRDTKSSSGTFLNHIRLSNPNTESRPYPIKDGDIIQLGVDYQGGTEEMYRCVKMKIEVGRERQRGQNNFNKEAMKQLRALGGVPESPTASTSAGSMKEKKPAAKASVTDCCICLFSVTVQQALFIAPCSHVFHYKCIRPMLQLHHPGFACPLCRTFHDLEADVELDDAWDVASRRASVRRESAMTTEHDILMSSIGVVEPAASAAEPVEVTARDTSDQAADDLPSLSAPLSSAVSAGAINDDFEMSEEASAASNNDAAGNTLPVTSSARQTGMSLGGLPIPRFNDPATLNNPEYVGLDAATPMNTTFLSTLADSPMTGSLSGLSINGLPRGVGRLDDVGEEEVDDVPTREPEEHLYT</sequence>
<dbReference type="PANTHER" id="PTHR15067:SF7">
    <property type="entry name" value="E3 UBIQUITIN-PROTEIN LIGASE DMA1-RELATED"/>
    <property type="match status" value="1"/>
</dbReference>
<organism evidence="10 11">
    <name type="scientific">Naganishia liquefaciens</name>
    <dbReference type="NCBI Taxonomy" id="104408"/>
    <lineage>
        <taxon>Eukaryota</taxon>
        <taxon>Fungi</taxon>
        <taxon>Dikarya</taxon>
        <taxon>Basidiomycota</taxon>
        <taxon>Agaricomycotina</taxon>
        <taxon>Tremellomycetes</taxon>
        <taxon>Filobasidiales</taxon>
        <taxon>Filobasidiaceae</taxon>
        <taxon>Naganishia</taxon>
    </lineage>
</organism>
<dbReference type="PROSITE" id="PS50089">
    <property type="entry name" value="ZF_RING_2"/>
    <property type="match status" value="1"/>
</dbReference>
<dbReference type="GO" id="GO:0006511">
    <property type="term" value="P:ubiquitin-dependent protein catabolic process"/>
    <property type="evidence" value="ECO:0007669"/>
    <property type="project" value="TreeGrafter"/>
</dbReference>
<dbReference type="InterPro" id="IPR000253">
    <property type="entry name" value="FHA_dom"/>
</dbReference>
<feature type="region of interest" description="Disordered" evidence="7">
    <location>
        <begin position="621"/>
        <end position="654"/>
    </location>
</feature>
<feature type="region of interest" description="Disordered" evidence="7">
    <location>
        <begin position="1"/>
        <end position="207"/>
    </location>
</feature>
<keyword evidence="2" id="KW-0479">Metal-binding</keyword>
<feature type="compositionally biased region" description="Polar residues" evidence="7">
    <location>
        <begin position="35"/>
        <end position="44"/>
    </location>
</feature>
<proteinExistence type="predicted"/>
<dbReference type="AlphaFoldDB" id="A0A8H3TQC9"/>
<keyword evidence="11" id="KW-1185">Reference proteome</keyword>
<evidence type="ECO:0000256" key="4">
    <source>
        <dbReference type="ARBA" id="ARBA00022786"/>
    </source>
</evidence>
<gene>
    <name evidence="10" type="ORF">NliqN6_0796</name>
</gene>
<evidence type="ECO:0000313" key="11">
    <source>
        <dbReference type="Proteomes" id="UP000620104"/>
    </source>
</evidence>
<evidence type="ECO:0000259" key="8">
    <source>
        <dbReference type="PROSITE" id="PS50006"/>
    </source>
</evidence>
<feature type="compositionally biased region" description="Basic and acidic residues" evidence="7">
    <location>
        <begin position="721"/>
        <end position="732"/>
    </location>
</feature>
<name>A0A8H3TQC9_9TREE</name>
<dbReference type="InterPro" id="IPR013083">
    <property type="entry name" value="Znf_RING/FYVE/PHD"/>
</dbReference>
<evidence type="ECO:0008006" key="12">
    <source>
        <dbReference type="Google" id="ProtNLM"/>
    </source>
</evidence>
<evidence type="ECO:0000259" key="9">
    <source>
        <dbReference type="PROSITE" id="PS50089"/>
    </source>
</evidence>
<dbReference type="Proteomes" id="UP000620104">
    <property type="component" value="Unassembled WGS sequence"/>
</dbReference>
<dbReference type="SUPFAM" id="SSF57850">
    <property type="entry name" value="RING/U-box"/>
    <property type="match status" value="1"/>
</dbReference>
<dbReference type="PANTHER" id="PTHR15067">
    <property type="entry name" value="E3 UBIQUITIN-PROTEIN LIGASE RNF8"/>
    <property type="match status" value="1"/>
</dbReference>
<feature type="compositionally biased region" description="Low complexity" evidence="7">
    <location>
        <begin position="7"/>
        <end position="23"/>
    </location>
</feature>
<dbReference type="SUPFAM" id="SSF49879">
    <property type="entry name" value="SMAD/FHA domain"/>
    <property type="match status" value="1"/>
</dbReference>
<dbReference type="PROSITE" id="PS50006">
    <property type="entry name" value="FHA_DOMAIN"/>
    <property type="match status" value="1"/>
</dbReference>
<feature type="domain" description="FHA" evidence="8">
    <location>
        <begin position="341"/>
        <end position="392"/>
    </location>
</feature>
<feature type="region of interest" description="Disordered" evidence="7">
    <location>
        <begin position="581"/>
        <end position="602"/>
    </location>
</feature>
<feature type="region of interest" description="Disordered" evidence="7">
    <location>
        <begin position="702"/>
        <end position="732"/>
    </location>
</feature>
<dbReference type="InterPro" id="IPR008984">
    <property type="entry name" value="SMAD_FHA_dom_sf"/>
</dbReference>
<evidence type="ECO:0000256" key="2">
    <source>
        <dbReference type="ARBA" id="ARBA00022723"/>
    </source>
</evidence>
<dbReference type="GO" id="GO:0000151">
    <property type="term" value="C:ubiquitin ligase complex"/>
    <property type="evidence" value="ECO:0007669"/>
    <property type="project" value="TreeGrafter"/>
</dbReference>
<dbReference type="Pfam" id="PF17123">
    <property type="entry name" value="zf-RING_11"/>
    <property type="match status" value="1"/>
</dbReference>
<evidence type="ECO:0000313" key="10">
    <source>
        <dbReference type="EMBL" id="GHJ84394.1"/>
    </source>
</evidence>
<feature type="compositionally biased region" description="Polar residues" evidence="7">
    <location>
        <begin position="108"/>
        <end position="117"/>
    </location>
</feature>
<protein>
    <recommendedName>
        <fullName evidence="12">FHA domain-containing protein</fullName>
    </recommendedName>
</protein>
<feature type="compositionally biased region" description="Polar residues" evidence="7">
    <location>
        <begin position="131"/>
        <end position="153"/>
    </location>
</feature>
<dbReference type="Gene3D" id="3.30.40.10">
    <property type="entry name" value="Zinc/RING finger domain, C3HC4 (zinc finger)"/>
    <property type="match status" value="1"/>
</dbReference>
<dbReference type="SMART" id="SM00240">
    <property type="entry name" value="FHA"/>
    <property type="match status" value="1"/>
</dbReference>
<dbReference type="GO" id="GO:0061630">
    <property type="term" value="F:ubiquitin protein ligase activity"/>
    <property type="evidence" value="ECO:0007669"/>
    <property type="project" value="TreeGrafter"/>
</dbReference>
<keyword evidence="5" id="KW-0862">Zinc</keyword>
<keyword evidence="1" id="KW-0808">Transferase</keyword>
<dbReference type="GO" id="GO:0008270">
    <property type="term" value="F:zinc ion binding"/>
    <property type="evidence" value="ECO:0007669"/>
    <property type="project" value="UniProtKB-KW"/>
</dbReference>
<feature type="compositionally biased region" description="Polar residues" evidence="7">
    <location>
        <begin position="637"/>
        <end position="648"/>
    </location>
</feature>
<evidence type="ECO:0000256" key="1">
    <source>
        <dbReference type="ARBA" id="ARBA00022679"/>
    </source>
</evidence>
<feature type="compositionally biased region" description="Low complexity" evidence="7">
    <location>
        <begin position="183"/>
        <end position="197"/>
    </location>
</feature>
<dbReference type="EMBL" id="BLZA01000007">
    <property type="protein sequence ID" value="GHJ84394.1"/>
    <property type="molecule type" value="Genomic_DNA"/>
</dbReference>
<comment type="caution">
    <text evidence="10">The sequence shown here is derived from an EMBL/GenBank/DDBJ whole genome shotgun (WGS) entry which is preliminary data.</text>
</comment>
<feature type="compositionally biased region" description="Gly residues" evidence="7">
    <location>
        <begin position="162"/>
        <end position="174"/>
    </location>
</feature>
<dbReference type="GO" id="GO:0016567">
    <property type="term" value="P:protein ubiquitination"/>
    <property type="evidence" value="ECO:0007669"/>
    <property type="project" value="TreeGrafter"/>
</dbReference>
<dbReference type="OrthoDB" id="687730at2759"/>
<dbReference type="GO" id="GO:0005829">
    <property type="term" value="C:cytosol"/>
    <property type="evidence" value="ECO:0007669"/>
    <property type="project" value="TreeGrafter"/>
</dbReference>
<accession>A0A8H3TQC9</accession>
<feature type="compositionally biased region" description="Low complexity" evidence="7">
    <location>
        <begin position="65"/>
        <end position="74"/>
    </location>
</feature>
<evidence type="ECO:0000256" key="7">
    <source>
        <dbReference type="SAM" id="MobiDB-lite"/>
    </source>
</evidence>
<keyword evidence="3 6" id="KW-0863">Zinc-finger</keyword>
<dbReference type="InterPro" id="IPR001841">
    <property type="entry name" value="Znf_RING"/>
</dbReference>
<evidence type="ECO:0000256" key="5">
    <source>
        <dbReference type="ARBA" id="ARBA00022833"/>
    </source>
</evidence>
<evidence type="ECO:0000256" key="6">
    <source>
        <dbReference type="PROSITE-ProRule" id="PRU00175"/>
    </source>
</evidence>
<dbReference type="GO" id="GO:0032153">
    <property type="term" value="C:cell division site"/>
    <property type="evidence" value="ECO:0007669"/>
    <property type="project" value="TreeGrafter"/>
</dbReference>
<dbReference type="SMART" id="SM00184">
    <property type="entry name" value="RING"/>
    <property type="match status" value="1"/>
</dbReference>
<dbReference type="FunFam" id="2.60.200.20:FF:000044">
    <property type="entry name" value="Chromosome 8, whole genome shotgun sequence"/>
    <property type="match status" value="1"/>
</dbReference>
<dbReference type="Gene3D" id="2.60.200.20">
    <property type="match status" value="1"/>
</dbReference>
<evidence type="ECO:0000256" key="3">
    <source>
        <dbReference type="ARBA" id="ARBA00022771"/>
    </source>
</evidence>
<reference evidence="10" key="1">
    <citation type="submission" date="2020-07" db="EMBL/GenBank/DDBJ databases">
        <title>Draft Genome Sequence of a Deep-Sea Yeast, Naganishia (Cryptococcus) liquefaciens strain N6.</title>
        <authorList>
            <person name="Han Y.W."/>
            <person name="Kajitani R."/>
            <person name="Morimoto H."/>
            <person name="Parhat M."/>
            <person name="Tsubouchi H."/>
            <person name="Bakenova O."/>
            <person name="Ogata M."/>
            <person name="Argunhan B."/>
            <person name="Aoki R."/>
            <person name="Kajiwara S."/>
            <person name="Itoh T."/>
            <person name="Iwasaki H."/>
        </authorList>
    </citation>
    <scope>NUCLEOTIDE SEQUENCE</scope>
    <source>
        <strain evidence="10">N6</strain>
    </source>
</reference>
<dbReference type="Pfam" id="PF00498">
    <property type="entry name" value="FHA"/>
    <property type="match status" value="1"/>
</dbReference>
<feature type="compositionally biased region" description="Low complexity" evidence="7">
    <location>
        <begin position="623"/>
        <end position="635"/>
    </location>
</feature>
<keyword evidence="4" id="KW-0833">Ubl conjugation pathway</keyword>